<evidence type="ECO:0000313" key="1">
    <source>
        <dbReference type="EMBL" id="MBK1868725.1"/>
    </source>
</evidence>
<protein>
    <submittedName>
        <fullName evidence="1">Heme ABC exporter ATP-binding protein CcmA</fullName>
    </submittedName>
</protein>
<dbReference type="EMBL" id="JAENHL010000007">
    <property type="protein sequence ID" value="MBK1868725.1"/>
    <property type="molecule type" value="Genomic_DNA"/>
</dbReference>
<name>A0ACC5R7Z2_9HYPH</name>
<organism evidence="1 2">
    <name type="scientific">Taklimakanibacter albus</name>
    <dbReference type="NCBI Taxonomy" id="2800327"/>
    <lineage>
        <taxon>Bacteria</taxon>
        <taxon>Pseudomonadati</taxon>
        <taxon>Pseudomonadota</taxon>
        <taxon>Alphaproteobacteria</taxon>
        <taxon>Hyphomicrobiales</taxon>
        <taxon>Aestuariivirgaceae</taxon>
        <taxon>Taklimakanibacter</taxon>
    </lineage>
</organism>
<keyword evidence="1" id="KW-0547">Nucleotide-binding</keyword>
<keyword evidence="1" id="KW-0067">ATP-binding</keyword>
<gene>
    <name evidence="1" type="primary">ccmA</name>
    <name evidence="1" type="ORF">JHL16_20380</name>
</gene>
<accession>A0ACC5R7Z2</accession>
<proteinExistence type="predicted"/>
<dbReference type="Proteomes" id="UP000616151">
    <property type="component" value="Unassembled WGS sequence"/>
</dbReference>
<comment type="caution">
    <text evidence="1">The sequence shown here is derived from an EMBL/GenBank/DDBJ whole genome shotgun (WGS) entry which is preliminary data.</text>
</comment>
<keyword evidence="2" id="KW-1185">Reference proteome</keyword>
<sequence>MVQLHADSLACQRGGRTVFTDVNFTLSSGQLLELRGPNGAGKSSLLRLIAGLGEAISGQITLAGGNGDLSIGQQAHYAAHQEAIKAPLTVAENLKFWGDFLGGGDMAAALAAFDLGALADYPAALLSAGQKRRLSLARLALVPRLLWLLDEPTVGLDANSLDRLTRLLRGHLSGGGLAVVATHAPLDLTADATLVLGTAR</sequence>
<evidence type="ECO:0000313" key="2">
    <source>
        <dbReference type="Proteomes" id="UP000616151"/>
    </source>
</evidence>
<reference evidence="1" key="1">
    <citation type="submission" date="2021-01" db="EMBL/GenBank/DDBJ databases">
        <authorList>
            <person name="Sun Q."/>
        </authorList>
    </citation>
    <scope>NUCLEOTIDE SEQUENCE</scope>
    <source>
        <strain evidence="1">YIM B02566</strain>
    </source>
</reference>